<evidence type="ECO:0000313" key="5">
    <source>
        <dbReference type="Proteomes" id="UP001153737"/>
    </source>
</evidence>
<feature type="domain" description="Mutator-like transposase" evidence="3">
    <location>
        <begin position="1"/>
        <end position="127"/>
    </location>
</feature>
<dbReference type="InterPro" id="IPR049012">
    <property type="entry name" value="Mutator_transp_dom"/>
</dbReference>
<dbReference type="AlphaFoldDB" id="A0A9P0DRB2"/>
<protein>
    <recommendedName>
        <fullName evidence="6">YqaJ viral recombinase domain-containing protein</fullName>
    </recommendedName>
</protein>
<dbReference type="GO" id="GO:0003677">
    <property type="term" value="F:DNA binding"/>
    <property type="evidence" value="ECO:0007669"/>
    <property type="project" value="InterPro"/>
</dbReference>
<dbReference type="EMBL" id="OU896708">
    <property type="protein sequence ID" value="CAH1156021.1"/>
    <property type="molecule type" value="Genomic_DNA"/>
</dbReference>
<dbReference type="Pfam" id="PF09588">
    <property type="entry name" value="YqaJ"/>
    <property type="match status" value="1"/>
</dbReference>
<dbReference type="InterPro" id="IPR001616">
    <property type="entry name" value="Herpes_alk_exo"/>
</dbReference>
<dbReference type="GO" id="GO:0006281">
    <property type="term" value="P:DNA repair"/>
    <property type="evidence" value="ECO:0007669"/>
    <property type="project" value="UniProtKB-ARBA"/>
</dbReference>
<evidence type="ECO:0000313" key="4">
    <source>
        <dbReference type="EMBL" id="CAH1156021.1"/>
    </source>
</evidence>
<feature type="region of interest" description="Disordered" evidence="1">
    <location>
        <begin position="249"/>
        <end position="281"/>
    </location>
</feature>
<evidence type="ECO:0008006" key="6">
    <source>
        <dbReference type="Google" id="ProtNLM"/>
    </source>
</evidence>
<dbReference type="PANTHER" id="PTHR46609:SF8">
    <property type="entry name" value="YQAJ VIRAL RECOMBINASE DOMAIN-CONTAINING PROTEIN"/>
    <property type="match status" value="1"/>
</dbReference>
<dbReference type="PANTHER" id="PTHR46609">
    <property type="entry name" value="EXONUCLEASE, PHAGE-TYPE/RECB, C-TERMINAL DOMAIN-CONTAINING PROTEIN"/>
    <property type="match status" value="1"/>
</dbReference>
<keyword evidence="5" id="KW-1185">Reference proteome</keyword>
<evidence type="ECO:0000259" key="2">
    <source>
        <dbReference type="Pfam" id="PF09588"/>
    </source>
</evidence>
<dbReference type="InterPro" id="IPR011604">
    <property type="entry name" value="PDDEXK-like_dom_sf"/>
</dbReference>
<dbReference type="OrthoDB" id="8194943at2759"/>
<reference evidence="4" key="2">
    <citation type="submission" date="2022-10" db="EMBL/GenBank/DDBJ databases">
        <authorList>
            <consortium name="ENA_rothamsted_submissions"/>
            <consortium name="culmorum"/>
            <person name="King R."/>
        </authorList>
    </citation>
    <scope>NUCLEOTIDE SEQUENCE</scope>
</reference>
<dbReference type="Gene3D" id="3.90.320.10">
    <property type="match status" value="1"/>
</dbReference>
<proteinExistence type="predicted"/>
<dbReference type="Proteomes" id="UP001153737">
    <property type="component" value="Chromosome 2"/>
</dbReference>
<gene>
    <name evidence="4" type="ORF">PHAECO_LOCUS6918</name>
</gene>
<evidence type="ECO:0000256" key="1">
    <source>
        <dbReference type="SAM" id="MobiDB-lite"/>
    </source>
</evidence>
<feature type="domain" description="YqaJ viral recombinase" evidence="2">
    <location>
        <begin position="318"/>
        <end position="465"/>
    </location>
</feature>
<dbReference type="PRINTS" id="PR00924">
    <property type="entry name" value="ALKEXNUCLASE"/>
</dbReference>
<name>A0A9P0DRB2_PHACE</name>
<dbReference type="Pfam" id="PF20700">
    <property type="entry name" value="Mutator"/>
    <property type="match status" value="1"/>
</dbReference>
<dbReference type="InterPro" id="IPR011335">
    <property type="entry name" value="Restrct_endonuc-II-like"/>
</dbReference>
<dbReference type="CDD" id="cd22343">
    <property type="entry name" value="PDDEXK_lambda_exonuclease-like"/>
    <property type="match status" value="1"/>
</dbReference>
<dbReference type="SUPFAM" id="SSF52980">
    <property type="entry name" value="Restriction endonuclease-like"/>
    <property type="match status" value="1"/>
</dbReference>
<dbReference type="InterPro" id="IPR051703">
    <property type="entry name" value="NF-kappa-B_Signaling_Reg"/>
</dbReference>
<reference evidence="4" key="1">
    <citation type="submission" date="2022-01" db="EMBL/GenBank/DDBJ databases">
        <authorList>
            <person name="King R."/>
        </authorList>
    </citation>
    <scope>NUCLEOTIDE SEQUENCE</scope>
</reference>
<accession>A0A9P0DRB2</accession>
<organism evidence="4 5">
    <name type="scientific">Phaedon cochleariae</name>
    <name type="common">Mustard beetle</name>
    <dbReference type="NCBI Taxonomy" id="80249"/>
    <lineage>
        <taxon>Eukaryota</taxon>
        <taxon>Metazoa</taxon>
        <taxon>Ecdysozoa</taxon>
        <taxon>Arthropoda</taxon>
        <taxon>Hexapoda</taxon>
        <taxon>Insecta</taxon>
        <taxon>Pterygota</taxon>
        <taxon>Neoptera</taxon>
        <taxon>Endopterygota</taxon>
        <taxon>Coleoptera</taxon>
        <taxon>Polyphaga</taxon>
        <taxon>Cucujiformia</taxon>
        <taxon>Chrysomeloidea</taxon>
        <taxon>Chrysomelidae</taxon>
        <taxon>Chrysomelinae</taxon>
        <taxon>Chrysomelini</taxon>
        <taxon>Phaedon</taxon>
    </lineage>
</organism>
<dbReference type="GO" id="GO:0004527">
    <property type="term" value="F:exonuclease activity"/>
    <property type="evidence" value="ECO:0007669"/>
    <property type="project" value="InterPro"/>
</dbReference>
<sequence length="510" mass="59003">MHGLIFHKLIGDGDSSVHQKLLEARPYGTLFIQKIECRNHMMRNFSKKIREICERKRSNSKNLPVPPGLRKLVESNARRLRTSIKSATMFRIREETSFAQKIENLKKDLKNAPSHVFGQHEKCLEIAYFNCSPKVDEVDHIPSMRACGLLDDIEVCINRLVFNASSLILDMDTNIAEQYNSIICKFVGGKRINFSRKRSYATRCKAAAISFNSAGEYYDVVNKRRVPFYTKKFIEKMKRRRELQKIIRRKNKDLPPKSMKKHALPDKDYGPDAVPDPDLPTDQFERKKEEFLNSLKKTPEEIKIIEQNTRGQSGNPLWQQERSIRLTASNFGDICKMRKTTSCANKVKNLLYSTFGGNINTKYGTEHEPFAIRQLENDFNVKVETCGMFVDEHDFIFGASPDGLIGDNAIVEVKCPKTASKMHPIEAIEKKIIQFCTLDENTHMQLKHNHNYYYQVQGQLHITQRSLCYFVVWTPLGILVEMVGSEIEISKYVKTKRKNWFPYIFCLPLA</sequence>
<evidence type="ECO:0000259" key="3">
    <source>
        <dbReference type="Pfam" id="PF20700"/>
    </source>
</evidence>
<dbReference type="InterPro" id="IPR019080">
    <property type="entry name" value="YqaJ_viral_recombinase"/>
</dbReference>